<feature type="region of interest" description="Disordered" evidence="1">
    <location>
        <begin position="49"/>
        <end position="100"/>
    </location>
</feature>
<sequence length="380" mass="39559">MSTSTRWTGHEPGGTELDALHTTGALLDPSEAEQEAALRSAQARLTAELGSPGAAADGQHAHSAGSGLLRAVRCPGARRGSADRRRPGGRRRTGGARRPAVRAAVGLGLAATVAGGLLFAPTATLSMPWEDDGGPAAVPPGSASAAEILQAAATRTVAAADDSWDEVRGDQFVYYRTTGTNRYQVMGGEEGEGVTKISEDYTGWFSVDGTQDGRATATYSVGDPLDTPLYTCEDGGLERALADGGGDCSSEPALKLDAPTDADAMYDYLRDLPQMEDEGPAASMVINAGELLRSLTPRAQAAVFVALSRVDGLIVTPGVTDAIGRPGIAVGVELQYYRQDLIFDPETKDLLGVANSYPDGMTDAHAIVERTIVDEVGQEP</sequence>
<comment type="caution">
    <text evidence="3">The sequence shown here is derived from an EMBL/GenBank/DDBJ whole genome shotgun (WGS) entry which is preliminary data.</text>
</comment>
<dbReference type="RefSeq" id="WP_377132764.1">
    <property type="nucleotide sequence ID" value="NZ_JBHSFI010000002.1"/>
</dbReference>
<keyword evidence="2" id="KW-0812">Transmembrane</keyword>
<keyword evidence="4" id="KW-1185">Reference proteome</keyword>
<gene>
    <name evidence="3" type="ORF">ACFO6V_04745</name>
</gene>
<dbReference type="Proteomes" id="UP001596011">
    <property type="component" value="Unassembled WGS sequence"/>
</dbReference>
<name>A0ABV9HBP2_9MICO</name>
<reference evidence="4" key="1">
    <citation type="journal article" date="2019" name="Int. J. Syst. Evol. Microbiol.">
        <title>The Global Catalogue of Microorganisms (GCM) 10K type strain sequencing project: providing services to taxonomists for standard genome sequencing and annotation.</title>
        <authorList>
            <consortium name="The Broad Institute Genomics Platform"/>
            <consortium name="The Broad Institute Genome Sequencing Center for Infectious Disease"/>
            <person name="Wu L."/>
            <person name="Ma J."/>
        </authorList>
    </citation>
    <scope>NUCLEOTIDE SEQUENCE [LARGE SCALE GENOMIC DNA]</scope>
    <source>
        <strain evidence="4">CCUG 42722</strain>
    </source>
</reference>
<evidence type="ECO:0000313" key="3">
    <source>
        <dbReference type="EMBL" id="MFC4627532.1"/>
    </source>
</evidence>
<organism evidence="3 4">
    <name type="scientific">Promicromonospora alba</name>
    <dbReference type="NCBI Taxonomy" id="1616110"/>
    <lineage>
        <taxon>Bacteria</taxon>
        <taxon>Bacillati</taxon>
        <taxon>Actinomycetota</taxon>
        <taxon>Actinomycetes</taxon>
        <taxon>Micrococcales</taxon>
        <taxon>Promicromonosporaceae</taxon>
        <taxon>Promicromonospora</taxon>
    </lineage>
</organism>
<feature type="transmembrane region" description="Helical" evidence="2">
    <location>
        <begin position="100"/>
        <end position="120"/>
    </location>
</feature>
<keyword evidence="2" id="KW-0472">Membrane</keyword>
<evidence type="ECO:0000256" key="2">
    <source>
        <dbReference type="SAM" id="Phobius"/>
    </source>
</evidence>
<protein>
    <submittedName>
        <fullName evidence="3">CU044_5270 family protein</fullName>
    </submittedName>
</protein>
<proteinExistence type="predicted"/>
<evidence type="ECO:0000313" key="4">
    <source>
        <dbReference type="Proteomes" id="UP001596011"/>
    </source>
</evidence>
<dbReference type="InterPro" id="IPR047789">
    <property type="entry name" value="CU044_5270-like"/>
</dbReference>
<dbReference type="NCBIfam" id="NF038083">
    <property type="entry name" value="CU044_5270_fam"/>
    <property type="match status" value="1"/>
</dbReference>
<dbReference type="EMBL" id="JBHSFI010000002">
    <property type="protein sequence ID" value="MFC4627532.1"/>
    <property type="molecule type" value="Genomic_DNA"/>
</dbReference>
<accession>A0ABV9HBP2</accession>
<evidence type="ECO:0000256" key="1">
    <source>
        <dbReference type="SAM" id="MobiDB-lite"/>
    </source>
</evidence>
<keyword evidence="2" id="KW-1133">Transmembrane helix</keyword>